<organism evidence="1 2">
    <name type="scientific">Ktedonospora formicarum</name>
    <dbReference type="NCBI Taxonomy" id="2778364"/>
    <lineage>
        <taxon>Bacteria</taxon>
        <taxon>Bacillati</taxon>
        <taxon>Chloroflexota</taxon>
        <taxon>Ktedonobacteria</taxon>
        <taxon>Ktedonobacterales</taxon>
        <taxon>Ktedonobacteraceae</taxon>
        <taxon>Ktedonospora</taxon>
    </lineage>
</organism>
<gene>
    <name evidence="1" type="ORF">KSX_90500</name>
</gene>
<reference evidence="1" key="1">
    <citation type="submission" date="2020-10" db="EMBL/GenBank/DDBJ databases">
        <title>Taxonomic study of unclassified bacteria belonging to the class Ktedonobacteria.</title>
        <authorList>
            <person name="Yabe S."/>
            <person name="Wang C.M."/>
            <person name="Zheng Y."/>
            <person name="Sakai Y."/>
            <person name="Cavaletti L."/>
            <person name="Monciardini P."/>
            <person name="Donadio S."/>
        </authorList>
    </citation>
    <scope>NUCLEOTIDE SEQUENCE</scope>
    <source>
        <strain evidence="1">SOSP1-1</strain>
    </source>
</reference>
<evidence type="ECO:0000313" key="1">
    <source>
        <dbReference type="EMBL" id="GHO50887.1"/>
    </source>
</evidence>
<proteinExistence type="predicted"/>
<dbReference type="Proteomes" id="UP000612362">
    <property type="component" value="Unassembled WGS sequence"/>
</dbReference>
<dbReference type="AlphaFoldDB" id="A0A8J3IDR7"/>
<keyword evidence="2" id="KW-1185">Reference proteome</keyword>
<protein>
    <submittedName>
        <fullName evidence="1">Uncharacterized protein</fullName>
    </submittedName>
</protein>
<dbReference type="EMBL" id="BNJF01000009">
    <property type="protein sequence ID" value="GHO50887.1"/>
    <property type="molecule type" value="Genomic_DNA"/>
</dbReference>
<name>A0A8J3IDR7_9CHLR</name>
<accession>A0A8J3IDR7</accession>
<comment type="caution">
    <text evidence="1">The sequence shown here is derived from an EMBL/GenBank/DDBJ whole genome shotgun (WGS) entry which is preliminary data.</text>
</comment>
<sequence>MTHIGSIACILSQEALLPEASRHTEYVQEPLLLNEWMALHNQPNWLASPQHYLQATYFRLVD</sequence>
<evidence type="ECO:0000313" key="2">
    <source>
        <dbReference type="Proteomes" id="UP000612362"/>
    </source>
</evidence>